<dbReference type="EMBL" id="JAAAJA010000182">
    <property type="protein sequence ID" value="KAG0259600.1"/>
    <property type="molecule type" value="Genomic_DNA"/>
</dbReference>
<feature type="transmembrane region" description="Helical" evidence="1">
    <location>
        <begin position="31"/>
        <end position="50"/>
    </location>
</feature>
<dbReference type="PANTHER" id="PTHR39218">
    <property type="entry name" value="OXIDOREDUCTASE 14 KDA SUBUNIT, PUTATIVE (AFU_ORTHOLOGUE AFUA_1G12110)-RELATED"/>
    <property type="match status" value="1"/>
</dbReference>
<dbReference type="Proteomes" id="UP000726737">
    <property type="component" value="Unassembled WGS sequence"/>
</dbReference>
<sequence>MALLTSIAGFTTFGVAARGLALTVQRRPIASGFGGYAISAAVFGGVGYFMHNLEQRQNELLKERMTVLTANRERRLAVQEDSA</sequence>
<evidence type="ECO:0000313" key="2">
    <source>
        <dbReference type="EMBL" id="KAG0259600.1"/>
    </source>
</evidence>
<reference evidence="2" key="1">
    <citation type="journal article" date="2020" name="Fungal Divers.">
        <title>Resolving the Mortierellaceae phylogeny through synthesis of multi-gene phylogenetics and phylogenomics.</title>
        <authorList>
            <person name="Vandepol N."/>
            <person name="Liber J."/>
            <person name="Desiro A."/>
            <person name="Na H."/>
            <person name="Kennedy M."/>
            <person name="Barry K."/>
            <person name="Grigoriev I.V."/>
            <person name="Miller A.N."/>
            <person name="O'Donnell K."/>
            <person name="Stajich J.E."/>
            <person name="Bonito G."/>
        </authorList>
    </citation>
    <scope>NUCLEOTIDE SEQUENCE</scope>
    <source>
        <strain evidence="2">KOD948</strain>
    </source>
</reference>
<dbReference type="AlphaFoldDB" id="A0A9P6Q6L3"/>
<dbReference type="OrthoDB" id="2141050at2759"/>
<keyword evidence="1" id="KW-0472">Membrane</keyword>
<keyword evidence="1" id="KW-1133">Transmembrane helix</keyword>
<evidence type="ECO:0000256" key="1">
    <source>
        <dbReference type="SAM" id="Phobius"/>
    </source>
</evidence>
<organism evidence="2 3">
    <name type="scientific">Mortierella polycephala</name>
    <dbReference type="NCBI Taxonomy" id="41804"/>
    <lineage>
        <taxon>Eukaryota</taxon>
        <taxon>Fungi</taxon>
        <taxon>Fungi incertae sedis</taxon>
        <taxon>Mucoromycota</taxon>
        <taxon>Mortierellomycotina</taxon>
        <taxon>Mortierellomycetes</taxon>
        <taxon>Mortierellales</taxon>
        <taxon>Mortierellaceae</taxon>
        <taxon>Mortierella</taxon>
    </lineage>
</organism>
<comment type="caution">
    <text evidence="2">The sequence shown here is derived from an EMBL/GenBank/DDBJ whole genome shotgun (WGS) entry which is preliminary data.</text>
</comment>
<dbReference type="PANTHER" id="PTHR39218:SF1">
    <property type="entry name" value="OXIDOREDUCTASE 14 KDA SUBUNIT, PUTATIVE (AFU_ORTHOLOGUE AFUA_1G12110)-RELATED"/>
    <property type="match status" value="1"/>
</dbReference>
<accession>A0A9P6Q6L3</accession>
<gene>
    <name evidence="2" type="ORF">BG011_002532</name>
</gene>
<keyword evidence="1" id="KW-0812">Transmembrane</keyword>
<proteinExistence type="predicted"/>
<keyword evidence="3" id="KW-1185">Reference proteome</keyword>
<name>A0A9P6Q6L3_9FUNG</name>
<evidence type="ECO:0000313" key="3">
    <source>
        <dbReference type="Proteomes" id="UP000726737"/>
    </source>
</evidence>
<protein>
    <submittedName>
        <fullName evidence="2">Uncharacterized protein</fullName>
    </submittedName>
</protein>